<comment type="caution">
    <text evidence="2">The sequence shown here is derived from an EMBL/GenBank/DDBJ whole genome shotgun (WGS) entry which is preliminary data.</text>
</comment>
<dbReference type="AlphaFoldDB" id="A0AAV9JS91"/>
<keyword evidence="3" id="KW-1185">Reference proteome</keyword>
<name>A0AAV9JS91_9PEZI</name>
<evidence type="ECO:0000313" key="2">
    <source>
        <dbReference type="EMBL" id="KAK4548348.1"/>
    </source>
</evidence>
<feature type="region of interest" description="Disordered" evidence="1">
    <location>
        <begin position="165"/>
        <end position="191"/>
    </location>
</feature>
<sequence length="191" mass="21368">MASLNNFDGGAAGKYDPGLITIFWDGRQSGAPPPSEDKMSYYQSYYIAGLYKLGWPSYHTPDLEPGKLRLVFYTHAGSEGTRDYPLWNAYAVKDMFDSLYSEGFRPMLMGFANENPYREIGGSEPPPEPKKFIPRAAKSVSGSYSGHGGKNSGATPHDRIMAIIEKEDEREAKRKREEFEKLNGVEDHEAV</sequence>
<gene>
    <name evidence="2" type="ORF">LTR36_010218</name>
</gene>
<accession>A0AAV9JS91</accession>
<evidence type="ECO:0000313" key="3">
    <source>
        <dbReference type="Proteomes" id="UP001324427"/>
    </source>
</evidence>
<protein>
    <submittedName>
        <fullName evidence="2">Uncharacterized protein</fullName>
    </submittedName>
</protein>
<organism evidence="2 3">
    <name type="scientific">Oleoguttula mirabilis</name>
    <dbReference type="NCBI Taxonomy" id="1507867"/>
    <lineage>
        <taxon>Eukaryota</taxon>
        <taxon>Fungi</taxon>
        <taxon>Dikarya</taxon>
        <taxon>Ascomycota</taxon>
        <taxon>Pezizomycotina</taxon>
        <taxon>Dothideomycetes</taxon>
        <taxon>Dothideomycetidae</taxon>
        <taxon>Mycosphaerellales</taxon>
        <taxon>Teratosphaeriaceae</taxon>
        <taxon>Oleoguttula</taxon>
    </lineage>
</organism>
<dbReference type="Proteomes" id="UP001324427">
    <property type="component" value="Unassembled WGS sequence"/>
</dbReference>
<evidence type="ECO:0000256" key="1">
    <source>
        <dbReference type="SAM" id="MobiDB-lite"/>
    </source>
</evidence>
<reference evidence="2 3" key="1">
    <citation type="submission" date="2021-11" db="EMBL/GenBank/DDBJ databases">
        <title>Black yeast isolated from Biological Soil Crust.</title>
        <authorList>
            <person name="Kurbessoian T."/>
        </authorList>
    </citation>
    <scope>NUCLEOTIDE SEQUENCE [LARGE SCALE GENOMIC DNA]</scope>
    <source>
        <strain evidence="2 3">CCFEE 5522</strain>
    </source>
</reference>
<proteinExistence type="predicted"/>
<dbReference type="EMBL" id="JAVFHQ010000008">
    <property type="protein sequence ID" value="KAK4548348.1"/>
    <property type="molecule type" value="Genomic_DNA"/>
</dbReference>